<comment type="similarity">
    <text evidence="2 7">Belongs to the ExbD/TolR family.</text>
</comment>
<dbReference type="PATRIC" id="fig|1280947.3.peg.2850"/>
<evidence type="ECO:0000313" key="10">
    <source>
        <dbReference type="Proteomes" id="UP000027190"/>
    </source>
</evidence>
<dbReference type="Gene3D" id="3.30.420.270">
    <property type="match status" value="1"/>
</dbReference>
<dbReference type="EMBL" id="AWFG01000052">
    <property type="protein sequence ID" value="KCZ56021.1"/>
    <property type="molecule type" value="Genomic_DNA"/>
</dbReference>
<comment type="caution">
    <text evidence="9">The sequence shown here is derived from an EMBL/GenBank/DDBJ whole genome shotgun (WGS) entry which is preliminary data.</text>
</comment>
<evidence type="ECO:0000256" key="1">
    <source>
        <dbReference type="ARBA" id="ARBA00004162"/>
    </source>
</evidence>
<feature type="transmembrane region" description="Helical" evidence="8">
    <location>
        <begin position="21"/>
        <end position="42"/>
    </location>
</feature>
<evidence type="ECO:0000256" key="4">
    <source>
        <dbReference type="ARBA" id="ARBA00022692"/>
    </source>
</evidence>
<evidence type="ECO:0000256" key="6">
    <source>
        <dbReference type="ARBA" id="ARBA00023136"/>
    </source>
</evidence>
<dbReference type="Proteomes" id="UP000027190">
    <property type="component" value="Unassembled WGS sequence"/>
</dbReference>
<keyword evidence="6 8" id="KW-0472">Membrane</keyword>
<organism evidence="9 10">
    <name type="scientific">Hyphomonas chukchiensis</name>
    <dbReference type="NCBI Taxonomy" id="1280947"/>
    <lineage>
        <taxon>Bacteria</taxon>
        <taxon>Pseudomonadati</taxon>
        <taxon>Pseudomonadota</taxon>
        <taxon>Alphaproteobacteria</taxon>
        <taxon>Hyphomonadales</taxon>
        <taxon>Hyphomonadaceae</taxon>
        <taxon>Hyphomonas</taxon>
    </lineage>
</organism>
<dbReference type="AlphaFoldDB" id="A0A062U6R2"/>
<evidence type="ECO:0008006" key="11">
    <source>
        <dbReference type="Google" id="ProtNLM"/>
    </source>
</evidence>
<proteinExistence type="inferred from homology"/>
<reference evidence="9 10" key="1">
    <citation type="journal article" date="2014" name="Antonie Van Leeuwenhoek">
        <title>Hyphomonas beringensis sp. nov. and Hyphomonas chukchiensis sp. nov., isolated from surface seawater of the Bering Sea and Chukchi Sea.</title>
        <authorList>
            <person name="Li C."/>
            <person name="Lai Q."/>
            <person name="Li G."/>
            <person name="Dong C."/>
            <person name="Wang J."/>
            <person name="Liao Y."/>
            <person name="Shao Z."/>
        </authorList>
    </citation>
    <scope>NUCLEOTIDE SEQUENCE [LARGE SCALE GENOMIC DNA]</scope>
    <source>
        <strain evidence="9 10">BH-BN04-4</strain>
    </source>
</reference>
<dbReference type="RefSeq" id="WP_034742098.1">
    <property type="nucleotide sequence ID" value="NZ_AWFG01000052.1"/>
</dbReference>
<evidence type="ECO:0000313" key="9">
    <source>
        <dbReference type="EMBL" id="KCZ56021.1"/>
    </source>
</evidence>
<gene>
    <name evidence="9" type="ORF">HY30_07130</name>
</gene>
<dbReference type="Pfam" id="PF02472">
    <property type="entry name" value="ExbD"/>
    <property type="match status" value="1"/>
</dbReference>
<keyword evidence="3" id="KW-1003">Cell membrane</keyword>
<keyword evidence="4 7" id="KW-0812">Transmembrane</keyword>
<dbReference type="GO" id="GO:0022857">
    <property type="term" value="F:transmembrane transporter activity"/>
    <property type="evidence" value="ECO:0007669"/>
    <property type="project" value="InterPro"/>
</dbReference>
<dbReference type="PANTHER" id="PTHR30558:SF13">
    <property type="entry name" value="BIOPOLYMER TRANSPORT PROTEIN EXBD2"/>
    <property type="match status" value="1"/>
</dbReference>
<dbReference type="PANTHER" id="PTHR30558">
    <property type="entry name" value="EXBD MEMBRANE COMPONENT OF PMF-DRIVEN MACROMOLECULE IMPORT SYSTEM"/>
    <property type="match status" value="1"/>
</dbReference>
<comment type="subcellular location">
    <subcellularLocation>
        <location evidence="1">Cell membrane</location>
        <topology evidence="1">Single-pass membrane protein</topology>
    </subcellularLocation>
    <subcellularLocation>
        <location evidence="7">Cell membrane</location>
        <topology evidence="7">Single-pass type II membrane protein</topology>
    </subcellularLocation>
</comment>
<evidence type="ECO:0000256" key="8">
    <source>
        <dbReference type="SAM" id="Phobius"/>
    </source>
</evidence>
<evidence type="ECO:0000256" key="7">
    <source>
        <dbReference type="RuleBase" id="RU003879"/>
    </source>
</evidence>
<keyword evidence="7" id="KW-0653">Protein transport</keyword>
<dbReference type="STRING" id="1280947.HY30_07130"/>
<dbReference type="eggNOG" id="COG0848">
    <property type="taxonomic scope" value="Bacteria"/>
</dbReference>
<dbReference type="GO" id="GO:0005886">
    <property type="term" value="C:plasma membrane"/>
    <property type="evidence" value="ECO:0007669"/>
    <property type="project" value="UniProtKB-SubCell"/>
</dbReference>
<keyword evidence="10" id="KW-1185">Reference proteome</keyword>
<dbReference type="OrthoDB" id="5456447at2"/>
<evidence type="ECO:0000256" key="2">
    <source>
        <dbReference type="ARBA" id="ARBA00005811"/>
    </source>
</evidence>
<evidence type="ECO:0000256" key="3">
    <source>
        <dbReference type="ARBA" id="ARBA00022475"/>
    </source>
</evidence>
<dbReference type="InterPro" id="IPR003400">
    <property type="entry name" value="ExbD"/>
</dbReference>
<keyword evidence="5 8" id="KW-1133">Transmembrane helix</keyword>
<dbReference type="GO" id="GO:0015031">
    <property type="term" value="P:protein transport"/>
    <property type="evidence" value="ECO:0007669"/>
    <property type="project" value="UniProtKB-KW"/>
</dbReference>
<keyword evidence="7" id="KW-0813">Transport</keyword>
<protein>
    <recommendedName>
        <fullName evidence="11">Biopolymer transporter ExbD</fullName>
    </recommendedName>
</protein>
<name>A0A062U6R2_9PROT</name>
<accession>A0A062U6R2</accession>
<evidence type="ECO:0000256" key="5">
    <source>
        <dbReference type="ARBA" id="ARBA00022989"/>
    </source>
</evidence>
<sequence length="139" mass="15276">MARRKRQSVGGGGGAEDDVNLTPMLDVVFILLIFFIVTAQFIKEPGVPIVRPEVDNKAQVKPLAILIAIDKNSDIYIDKKKVSPDEIGFTFKQLREDNPKGEVVVQADVDAEAEVLVDVMETINKIDAATVINISAKRE</sequence>